<dbReference type="EMBL" id="CP046509">
    <property type="protein sequence ID" value="QGU86719.1"/>
    <property type="molecule type" value="Genomic_DNA"/>
</dbReference>
<feature type="signal peptide" evidence="1">
    <location>
        <begin position="1"/>
        <end position="21"/>
    </location>
</feature>
<feature type="chain" id="PRO_5044633502" evidence="1">
    <location>
        <begin position="22"/>
        <end position="364"/>
    </location>
</feature>
<evidence type="ECO:0000313" key="3">
    <source>
        <dbReference type="EMBL" id="QGU86719.1"/>
    </source>
</evidence>
<keyword evidence="5" id="KW-1185">Reference proteome</keyword>
<reference evidence="3 4" key="2">
    <citation type="submission" date="2019-12" db="EMBL/GenBank/DDBJ databases">
        <title>Erwinia sp. nov., isolated from droppings of birds in the Qinghai-Tiebt plateau of China.</title>
        <authorList>
            <person name="Ge Y."/>
        </authorList>
    </citation>
    <scope>NUCLEOTIDE SEQUENCE [LARGE SCALE GENOMIC DNA]</scope>
    <source>
        <strain evidence="3 4">J780</strain>
    </source>
</reference>
<evidence type="ECO:0000313" key="2">
    <source>
        <dbReference type="EMBL" id="MTD28612.1"/>
    </source>
</evidence>
<evidence type="ECO:0000256" key="1">
    <source>
        <dbReference type="SAM" id="SignalP"/>
    </source>
</evidence>
<dbReference type="Pfam" id="PF06674">
    <property type="entry name" value="DUF1176"/>
    <property type="match status" value="1"/>
</dbReference>
<accession>A0A6I6ENR5</accession>
<dbReference type="Proteomes" id="UP000480164">
    <property type="component" value="Unassembled WGS sequence"/>
</dbReference>
<organism evidence="3 4">
    <name type="scientific">Erwinia sorbitola</name>
    <dbReference type="NCBI Taxonomy" id="2681984"/>
    <lineage>
        <taxon>Bacteria</taxon>
        <taxon>Pseudomonadati</taxon>
        <taxon>Pseudomonadota</taxon>
        <taxon>Gammaproteobacteria</taxon>
        <taxon>Enterobacterales</taxon>
        <taxon>Erwiniaceae</taxon>
        <taxon>Erwinia</taxon>
    </lineage>
</organism>
<accession>A0A6L6GVE1</accession>
<dbReference type="KEGG" id="erwi:GN242_05585"/>
<evidence type="ECO:0000313" key="5">
    <source>
        <dbReference type="Proteomes" id="UP000480164"/>
    </source>
</evidence>
<dbReference type="RefSeq" id="WP_154753852.1">
    <property type="nucleotide sequence ID" value="NZ_CP046509.1"/>
</dbReference>
<proteinExistence type="predicted"/>
<keyword evidence="1" id="KW-0732">Signal</keyword>
<dbReference type="InterPro" id="IPR009560">
    <property type="entry name" value="DUF1176"/>
</dbReference>
<reference evidence="2 5" key="1">
    <citation type="submission" date="2019-11" db="EMBL/GenBank/DDBJ databases">
        <title>Erwinia sp. nov., isolated from feces of birds in Tibet plateau of China.</title>
        <authorList>
            <person name="Ge Y."/>
        </authorList>
    </citation>
    <scope>NUCLEOTIDE SEQUENCE [LARGE SCALE GENOMIC DNA]</scope>
    <source>
        <strain evidence="2 5">J316</strain>
    </source>
</reference>
<sequence length="364" mass="40193">MSYWTKWLLLISLSSVAAVQAQPLQKTFSDWQITCNNLNSCEVRSIPGNNGLAMTLARDAGNEAPAQLRIDYGNRYSGKLPGGALQDNLLLDGQRLKLDLKHWEVEPHHLLTNHGISIDEFLAQVMDADSIQLLYRADATISLHGLKAALLLMDEVQGRINSTSAWIQRGDRAASNVPPAPALPQINTPLRAPQALTHEESSGLIDFGTWRVNSDSCSLNPLQREVSVSPLSDDKALLLVSCEMGAYNIIDLAFEVSRSQPYISKSITLTLPFSPPERSDNQLELVNADFDAARGELLTFSKGRGLGDCGVATRWQYNGRQFVLAEYAQESTCDAWHSSDQWPMLWESKSAPPQESASVEMQQQ</sequence>
<protein>
    <submittedName>
        <fullName evidence="3">DUF1176 domain-containing protein</fullName>
    </submittedName>
</protein>
<gene>
    <name evidence="2" type="ORF">GK011_16880</name>
    <name evidence="3" type="ORF">GN242_05585</name>
</gene>
<dbReference type="Proteomes" id="UP000424752">
    <property type="component" value="Chromosome"/>
</dbReference>
<evidence type="ECO:0000313" key="4">
    <source>
        <dbReference type="Proteomes" id="UP000424752"/>
    </source>
</evidence>
<name>A0A6I6ENR5_9GAMM</name>
<dbReference type="EMBL" id="WLZX01000007">
    <property type="protein sequence ID" value="MTD28612.1"/>
    <property type="molecule type" value="Genomic_DNA"/>
</dbReference>
<dbReference type="AlphaFoldDB" id="A0A6I6ENR5"/>